<evidence type="ECO:0000313" key="2">
    <source>
        <dbReference type="EMBL" id="QWZ06513.1"/>
    </source>
</evidence>
<dbReference type="RefSeq" id="WP_216937479.1">
    <property type="nucleotide sequence ID" value="NZ_CP077062.1"/>
</dbReference>
<feature type="transmembrane region" description="Helical" evidence="1">
    <location>
        <begin position="63"/>
        <end position="82"/>
    </location>
</feature>
<gene>
    <name evidence="2" type="ORF">KRR39_13085</name>
</gene>
<keyword evidence="1" id="KW-0472">Membrane</keyword>
<keyword evidence="1" id="KW-1133">Transmembrane helix</keyword>
<name>A0A975SWA0_9ACTN</name>
<dbReference type="AlphaFoldDB" id="A0A975SWA0"/>
<dbReference type="EMBL" id="CP077062">
    <property type="protein sequence ID" value="QWZ06513.1"/>
    <property type="molecule type" value="Genomic_DNA"/>
</dbReference>
<proteinExistence type="predicted"/>
<dbReference type="KEGG" id="nps:KRR39_13085"/>
<protein>
    <submittedName>
        <fullName evidence="2">Uncharacterized protein</fullName>
    </submittedName>
</protein>
<reference evidence="2" key="1">
    <citation type="submission" date="2021-06" db="EMBL/GenBank/DDBJ databases">
        <title>Complete genome sequence of Nocardioides sp. G188.</title>
        <authorList>
            <person name="Im W.-T."/>
        </authorList>
    </citation>
    <scope>NUCLEOTIDE SEQUENCE</scope>
    <source>
        <strain evidence="2">G188</strain>
    </source>
</reference>
<keyword evidence="1" id="KW-0812">Transmembrane</keyword>
<sequence>MQEHDEPEHPEDSGVELVEPEDFLPANPFPLDAQRMGIDRWSDNAGMIAVASSLDSRKLSHKIVAWVMLLSITAWLAFQLWVQMT</sequence>
<organism evidence="2 3">
    <name type="scientific">Nocardioides panacis</name>
    <dbReference type="NCBI Taxonomy" id="2849501"/>
    <lineage>
        <taxon>Bacteria</taxon>
        <taxon>Bacillati</taxon>
        <taxon>Actinomycetota</taxon>
        <taxon>Actinomycetes</taxon>
        <taxon>Propionibacteriales</taxon>
        <taxon>Nocardioidaceae</taxon>
        <taxon>Nocardioides</taxon>
    </lineage>
</organism>
<dbReference type="Proteomes" id="UP000683575">
    <property type="component" value="Chromosome"/>
</dbReference>
<accession>A0A975SWA0</accession>
<evidence type="ECO:0000256" key="1">
    <source>
        <dbReference type="SAM" id="Phobius"/>
    </source>
</evidence>
<evidence type="ECO:0000313" key="3">
    <source>
        <dbReference type="Proteomes" id="UP000683575"/>
    </source>
</evidence>
<keyword evidence="3" id="KW-1185">Reference proteome</keyword>